<dbReference type="InterPro" id="IPR011600">
    <property type="entry name" value="Pept_C14_caspase"/>
</dbReference>
<dbReference type="GO" id="GO:0006915">
    <property type="term" value="P:apoptotic process"/>
    <property type="evidence" value="ECO:0007669"/>
    <property type="project" value="UniProtKB-KW"/>
</dbReference>
<reference evidence="11" key="2">
    <citation type="journal article" date="2021" name="Genome Biol. Evol.">
        <title>Developing a high-quality reference genome for a parasitic bivalve with doubly uniparental inheritance (Bivalvia: Unionida).</title>
        <authorList>
            <person name="Smith C.H."/>
        </authorList>
    </citation>
    <scope>NUCLEOTIDE SEQUENCE</scope>
    <source>
        <strain evidence="11">CHS0354</strain>
        <tissue evidence="11">Mantle</tissue>
    </source>
</reference>
<dbReference type="Proteomes" id="UP001195483">
    <property type="component" value="Unassembled WGS sequence"/>
</dbReference>
<dbReference type="GO" id="GO:0042981">
    <property type="term" value="P:regulation of apoptotic process"/>
    <property type="evidence" value="ECO:0007669"/>
    <property type="project" value="InterPro"/>
</dbReference>
<sequence length="466" mass="52146">MDEKDRQILRQNRTYLVNNLHDIHNICEDLYSCDILTESMRSEIMAEKTVIKQSRRLLDILPKRGKQAFQCFLKTLVDNGQKELANRLDPSLVATLLSNDNTNTPTLIQQESIKQPPANEDSKGSSLITILAGEIQSVAGATGKETGFQAVHGPKGVQPEDVRGQKGICRQESGSQPLSIKGLVENLDIAFGSKDFSITPLDDTSLRNLSHSQKHYSMPHKTHRGRVLIINYTDFNNKLPKRPHQCNMSDSSRLIQMFDDLKFKVLSNKTDLDLKQTREVLEKEAKQDHSKFDCFILAILSHGIGSSIYTADGNLISIQEIAEIFNDTGAPSLKGKPKIFIIQAAEQTGMNRHDSVASDLVDLNDRLADLRIGCPVNANVTDTKQDVLDQPSSPDMLVVLGTAGYSSSHGSYFIQVLAHYICKLVYECHLEEIIKKVNSLDVEDKEKELCVYRSSLTKDFYFFTST</sequence>
<reference evidence="11" key="3">
    <citation type="submission" date="2023-05" db="EMBL/GenBank/DDBJ databases">
        <authorList>
            <person name="Smith C.H."/>
        </authorList>
    </citation>
    <scope>NUCLEOTIDE SEQUENCE</scope>
    <source>
        <strain evidence="11">CHS0354</strain>
        <tissue evidence="11">Mantle</tissue>
    </source>
</reference>
<dbReference type="Gene3D" id="3.40.50.1460">
    <property type="match status" value="1"/>
</dbReference>
<gene>
    <name evidence="11" type="ORF">CHS0354_039726</name>
</gene>
<dbReference type="SUPFAM" id="SSF52129">
    <property type="entry name" value="Caspase-like"/>
    <property type="match status" value="1"/>
</dbReference>
<proteinExistence type="inferred from homology"/>
<comment type="similarity">
    <text evidence="1 7">Belongs to the peptidase C14A family.</text>
</comment>
<dbReference type="PROSITE" id="PS50208">
    <property type="entry name" value="CASPASE_P20"/>
    <property type="match status" value="1"/>
</dbReference>
<dbReference type="PRINTS" id="PR00376">
    <property type="entry name" value="IL1BCENZYME"/>
</dbReference>
<keyword evidence="3" id="KW-0053">Apoptosis</keyword>
<evidence type="ECO:0000256" key="7">
    <source>
        <dbReference type="RuleBase" id="RU003971"/>
    </source>
</evidence>
<feature type="domain" description="CARD" evidence="10">
    <location>
        <begin position="1"/>
        <end position="91"/>
    </location>
</feature>
<dbReference type="SMART" id="SM00115">
    <property type="entry name" value="CASc"/>
    <property type="match status" value="1"/>
</dbReference>
<dbReference type="InterPro" id="IPR011029">
    <property type="entry name" value="DEATH-like_dom_sf"/>
</dbReference>
<dbReference type="SUPFAM" id="SSF47986">
    <property type="entry name" value="DEATH domain"/>
    <property type="match status" value="1"/>
</dbReference>
<dbReference type="AlphaFoldDB" id="A0AAE0SYU2"/>
<keyword evidence="12" id="KW-1185">Reference proteome</keyword>
<feature type="domain" description="Caspase family p20" evidence="9">
    <location>
        <begin position="223"/>
        <end position="344"/>
    </location>
</feature>
<evidence type="ECO:0000313" key="11">
    <source>
        <dbReference type="EMBL" id="KAK3600259.1"/>
    </source>
</evidence>
<reference evidence="11" key="1">
    <citation type="journal article" date="2021" name="Genome Biol. Evol.">
        <title>A High-Quality Reference Genome for a Parasitic Bivalve with Doubly Uniparental Inheritance (Bivalvia: Unionida).</title>
        <authorList>
            <person name="Smith C.H."/>
        </authorList>
    </citation>
    <scope>NUCLEOTIDE SEQUENCE</scope>
    <source>
        <strain evidence="11">CHS0354</strain>
    </source>
</reference>
<dbReference type="InterPro" id="IPR016129">
    <property type="entry name" value="Caspase_his_AS"/>
</dbReference>
<evidence type="ECO:0000256" key="3">
    <source>
        <dbReference type="ARBA" id="ARBA00022703"/>
    </source>
</evidence>
<comment type="caution">
    <text evidence="11">The sequence shown here is derived from an EMBL/GenBank/DDBJ whole genome shotgun (WGS) entry which is preliminary data.</text>
</comment>
<dbReference type="InterPro" id="IPR002138">
    <property type="entry name" value="Pept_C14_p10"/>
</dbReference>
<dbReference type="CDD" id="cd01671">
    <property type="entry name" value="CARD"/>
    <property type="match status" value="1"/>
</dbReference>
<dbReference type="PROSITE" id="PS50207">
    <property type="entry name" value="CASPASE_P10"/>
    <property type="match status" value="1"/>
</dbReference>
<evidence type="ECO:0000256" key="6">
    <source>
        <dbReference type="ARBA" id="ARBA00023145"/>
    </source>
</evidence>
<evidence type="ECO:0000256" key="1">
    <source>
        <dbReference type="ARBA" id="ARBA00010134"/>
    </source>
</evidence>
<feature type="domain" description="Caspase family p10" evidence="8">
    <location>
        <begin position="406"/>
        <end position="464"/>
    </location>
</feature>
<dbReference type="InterPro" id="IPR001315">
    <property type="entry name" value="CARD"/>
</dbReference>
<evidence type="ECO:0000259" key="8">
    <source>
        <dbReference type="PROSITE" id="PS50207"/>
    </source>
</evidence>
<organism evidence="11 12">
    <name type="scientific">Potamilus streckersoni</name>
    <dbReference type="NCBI Taxonomy" id="2493646"/>
    <lineage>
        <taxon>Eukaryota</taxon>
        <taxon>Metazoa</taxon>
        <taxon>Spiralia</taxon>
        <taxon>Lophotrochozoa</taxon>
        <taxon>Mollusca</taxon>
        <taxon>Bivalvia</taxon>
        <taxon>Autobranchia</taxon>
        <taxon>Heteroconchia</taxon>
        <taxon>Palaeoheterodonta</taxon>
        <taxon>Unionida</taxon>
        <taxon>Unionoidea</taxon>
        <taxon>Unionidae</taxon>
        <taxon>Ambleminae</taxon>
        <taxon>Lampsilini</taxon>
        <taxon>Potamilus</taxon>
    </lineage>
</organism>
<dbReference type="EMBL" id="JAEAOA010002318">
    <property type="protein sequence ID" value="KAK3600259.1"/>
    <property type="molecule type" value="Genomic_DNA"/>
</dbReference>
<dbReference type="GO" id="GO:0004197">
    <property type="term" value="F:cysteine-type endopeptidase activity"/>
    <property type="evidence" value="ECO:0007669"/>
    <property type="project" value="InterPro"/>
</dbReference>
<dbReference type="InterPro" id="IPR002398">
    <property type="entry name" value="Pept_C14"/>
</dbReference>
<keyword evidence="6" id="KW-0865">Zymogen</keyword>
<protein>
    <submittedName>
        <fullName evidence="11">Uncharacterized protein</fullName>
    </submittedName>
</protein>
<dbReference type="Pfam" id="PF00619">
    <property type="entry name" value="CARD"/>
    <property type="match status" value="1"/>
</dbReference>
<evidence type="ECO:0000259" key="10">
    <source>
        <dbReference type="PROSITE" id="PS50209"/>
    </source>
</evidence>
<keyword evidence="4" id="KW-0378">Hydrolase</keyword>
<accession>A0AAE0SYU2</accession>
<dbReference type="InterPro" id="IPR015917">
    <property type="entry name" value="Pept_C14A"/>
</dbReference>
<evidence type="ECO:0000313" key="12">
    <source>
        <dbReference type="Proteomes" id="UP001195483"/>
    </source>
</evidence>
<dbReference type="PROSITE" id="PS01121">
    <property type="entry name" value="CASPASE_HIS"/>
    <property type="match status" value="1"/>
</dbReference>
<evidence type="ECO:0000259" key="9">
    <source>
        <dbReference type="PROSITE" id="PS50208"/>
    </source>
</evidence>
<dbReference type="PROSITE" id="PS50209">
    <property type="entry name" value="CARD"/>
    <property type="match status" value="1"/>
</dbReference>
<dbReference type="PANTHER" id="PTHR47901:SF8">
    <property type="entry name" value="CASPASE-3"/>
    <property type="match status" value="1"/>
</dbReference>
<evidence type="ECO:0000256" key="2">
    <source>
        <dbReference type="ARBA" id="ARBA00022670"/>
    </source>
</evidence>
<keyword evidence="2" id="KW-0645">Protease</keyword>
<dbReference type="Pfam" id="PF00656">
    <property type="entry name" value="Peptidase_C14"/>
    <property type="match status" value="1"/>
</dbReference>
<dbReference type="GO" id="GO:0006508">
    <property type="term" value="P:proteolysis"/>
    <property type="evidence" value="ECO:0007669"/>
    <property type="project" value="UniProtKB-KW"/>
</dbReference>
<dbReference type="Gene3D" id="1.10.533.10">
    <property type="entry name" value="Death Domain, Fas"/>
    <property type="match status" value="1"/>
</dbReference>
<name>A0AAE0SYU2_9BIVA</name>
<dbReference type="InterPro" id="IPR001309">
    <property type="entry name" value="Pept_C14_p20"/>
</dbReference>
<evidence type="ECO:0000256" key="5">
    <source>
        <dbReference type="ARBA" id="ARBA00022807"/>
    </source>
</evidence>
<dbReference type="PANTHER" id="PTHR47901">
    <property type="entry name" value="CASPASE RECRUITMENT DOMAIN-CONTAINING PROTEIN 18"/>
    <property type="match status" value="1"/>
</dbReference>
<keyword evidence="5" id="KW-0788">Thiol protease</keyword>
<dbReference type="SMART" id="SM00114">
    <property type="entry name" value="CARD"/>
    <property type="match status" value="1"/>
</dbReference>
<dbReference type="InterPro" id="IPR029030">
    <property type="entry name" value="Caspase-like_dom_sf"/>
</dbReference>
<evidence type="ECO:0000256" key="4">
    <source>
        <dbReference type="ARBA" id="ARBA00022801"/>
    </source>
</evidence>